<name>A0A1Q2CFC0_9ACTN</name>
<sequence length="858" mass="88592">MLLAVVTFVLIVATSSTASSRLGSALDENWRGSYDVLVVPRGQDFGAAGTDGLVDPNFVGTAGEGGISLAELDSVRDVDGVEVAAPLGMVGSLRNTSLFPALRVADDPASGVSALADDVVISLTAEVFDVRGAGERLLMRNRGVVALQRRDSADMPVDQVVASSSVTGFSTVWSSQDYFVGLGSMPEFPASIVAVDPEAEVALLGHANASFLEPLTNLPEFRGTGTTVWSARVDEEAYPAIRMELQEPGDGVARDVVPLVVRTYPPGSFVLRVTAEHASVGFSDIPTSGSGLESAIASAGAVDTLVLESDVSTALTPFGGAGLVLEWPGSPPREENVAMVLPATELRPELVGRPTYRSDPGAAGPAYRVAAQGVTDAAGRVPDRGQLQLSGGQEHVGNVQSYRDSQVVEGGGFVGAVPAPLGTFTPDEVVDPQAQAASYVPSGVYSGNLTTTAEGDEVWPNVSDQDFITGVPGAFTDLVGAGTLRGETPIDVVRVRVAGIDRYDAEAVERVESVATSIRALGLDAIVVAGSSPQAVSVYVPEYFVAEDGTTSDLGLVRQEWTTLQAAAAVEQGVSGATAALIVASTGAVMLSLTVTTLLGAVGHRRHVSILRRIGWRDDQIRRLLMWVNVPMLLIVAGVALWVVARAPVPYRAVIAAVLPLVVLVFAAAVMIPFTRPYSGRPSRGLSSLSSVGGLVWRRLRMSPSSTVLGVVGVLIAGGITFFGVIAVREALDTAGATRLAGVARSAVVWAHVGLALAGVASAVLLVTISAAIHRSQRQQQDAVARSVGYRPATMRTIQRIDDAVRVATTLAVAAAAAFAAAQVGAPLGALGAAAGMVVAVSVLQLALGQVSTRGATR</sequence>
<dbReference type="Proteomes" id="UP000188324">
    <property type="component" value="Chromosome"/>
</dbReference>
<dbReference type="KEGG" id="tfl:RPIT_08455"/>
<feature type="transmembrane region" description="Helical" evidence="1">
    <location>
        <begin position="708"/>
        <end position="728"/>
    </location>
</feature>
<organism evidence="3 4">
    <name type="scientific">Tessaracoccus flavus</name>
    <dbReference type="NCBI Taxonomy" id="1610493"/>
    <lineage>
        <taxon>Bacteria</taxon>
        <taxon>Bacillati</taxon>
        <taxon>Actinomycetota</taxon>
        <taxon>Actinomycetes</taxon>
        <taxon>Propionibacteriales</taxon>
        <taxon>Propionibacteriaceae</taxon>
        <taxon>Tessaracoccus</taxon>
    </lineage>
</organism>
<keyword evidence="1" id="KW-1133">Transmembrane helix</keyword>
<evidence type="ECO:0000313" key="3">
    <source>
        <dbReference type="EMBL" id="AQP44822.1"/>
    </source>
</evidence>
<reference evidence="3 4" key="1">
    <citation type="journal article" date="2016" name="Int. J. Syst. Evol. Microbiol.">
        <title>Tessaracoccus flavus sp. nov., isolated from the drainage system of a lindane-producing factory.</title>
        <authorList>
            <person name="Kumari R."/>
            <person name="Singh P."/>
            <person name="Schumann P."/>
            <person name="Lal R."/>
        </authorList>
    </citation>
    <scope>NUCLEOTIDE SEQUENCE [LARGE SCALE GENOMIC DNA]</scope>
    <source>
        <strain evidence="3 4">RP1T</strain>
    </source>
</reference>
<dbReference type="STRING" id="1610493.RPIT_08455"/>
<keyword evidence="1" id="KW-0812">Transmembrane</keyword>
<feature type="transmembrane region" description="Helical" evidence="1">
    <location>
        <begin position="651"/>
        <end position="674"/>
    </location>
</feature>
<evidence type="ECO:0008006" key="5">
    <source>
        <dbReference type="Google" id="ProtNLM"/>
    </source>
</evidence>
<dbReference type="AlphaFoldDB" id="A0A1Q2CFC0"/>
<feature type="signal peptide" evidence="2">
    <location>
        <begin position="1"/>
        <end position="18"/>
    </location>
</feature>
<gene>
    <name evidence="3" type="ORF">RPIT_08455</name>
</gene>
<feature type="chain" id="PRO_5010297411" description="FtsX-like permease family protein" evidence="2">
    <location>
        <begin position="19"/>
        <end position="858"/>
    </location>
</feature>
<feature type="transmembrane region" description="Helical" evidence="1">
    <location>
        <begin position="624"/>
        <end position="645"/>
    </location>
</feature>
<feature type="transmembrane region" description="Helical" evidence="1">
    <location>
        <begin position="804"/>
        <end position="822"/>
    </location>
</feature>
<proteinExistence type="predicted"/>
<dbReference type="EMBL" id="CP019605">
    <property type="protein sequence ID" value="AQP44822.1"/>
    <property type="molecule type" value="Genomic_DNA"/>
</dbReference>
<evidence type="ECO:0000256" key="1">
    <source>
        <dbReference type="SAM" id="Phobius"/>
    </source>
</evidence>
<protein>
    <recommendedName>
        <fullName evidence="5">FtsX-like permease family protein</fullName>
    </recommendedName>
</protein>
<evidence type="ECO:0000256" key="2">
    <source>
        <dbReference type="SAM" id="SignalP"/>
    </source>
</evidence>
<keyword evidence="1" id="KW-0472">Membrane</keyword>
<keyword evidence="4" id="KW-1185">Reference proteome</keyword>
<accession>A0A1Q2CFC0</accession>
<evidence type="ECO:0000313" key="4">
    <source>
        <dbReference type="Proteomes" id="UP000188324"/>
    </source>
</evidence>
<feature type="transmembrane region" description="Helical" evidence="1">
    <location>
        <begin position="748"/>
        <end position="773"/>
    </location>
</feature>
<feature type="transmembrane region" description="Helical" evidence="1">
    <location>
        <begin position="579"/>
        <end position="603"/>
    </location>
</feature>
<keyword evidence="2" id="KW-0732">Signal</keyword>
<feature type="transmembrane region" description="Helical" evidence="1">
    <location>
        <begin position="828"/>
        <end position="848"/>
    </location>
</feature>